<organism evidence="1 2">
    <name type="scientific">Capsulimonas corticalis</name>
    <dbReference type="NCBI Taxonomy" id="2219043"/>
    <lineage>
        <taxon>Bacteria</taxon>
        <taxon>Bacillati</taxon>
        <taxon>Armatimonadota</taxon>
        <taxon>Armatimonadia</taxon>
        <taxon>Capsulimonadales</taxon>
        <taxon>Capsulimonadaceae</taxon>
        <taxon>Capsulimonas</taxon>
    </lineage>
</organism>
<dbReference type="KEGG" id="ccot:CCAX7_60920"/>
<sequence>MGSPLMRHENKSQVASGRFVDLADMLVRIKVWSMLALSESGFLIAWKVEGFDRPLEKLGDAHIRLEMLRMLATFVIDSYMDIATSVDKDGAAVTDAEIGDEDFPHINFIIPRLKEHEEFLIVTSLVATINMRFSDDIFEQSRQERGYRAVSGDSLAAKDKLNGVYLCHNYVLLDHTSDGCGDPLLFFAVMS</sequence>
<reference evidence="1 2" key="1">
    <citation type="journal article" date="2019" name="Int. J. Syst. Evol. Microbiol.">
        <title>Capsulimonas corticalis gen. nov., sp. nov., an aerobic capsulated bacterium, of a novel bacterial order, Capsulimonadales ord. nov., of the class Armatimonadia of the phylum Armatimonadetes.</title>
        <authorList>
            <person name="Li J."/>
            <person name="Kudo C."/>
            <person name="Tonouchi A."/>
        </authorList>
    </citation>
    <scope>NUCLEOTIDE SEQUENCE [LARGE SCALE GENOMIC DNA]</scope>
    <source>
        <strain evidence="1 2">AX-7</strain>
    </source>
</reference>
<keyword evidence="2" id="KW-1185">Reference proteome</keyword>
<evidence type="ECO:0000313" key="2">
    <source>
        <dbReference type="Proteomes" id="UP000287394"/>
    </source>
</evidence>
<proteinExistence type="predicted"/>
<protein>
    <submittedName>
        <fullName evidence="1">Uncharacterized protein</fullName>
    </submittedName>
</protein>
<dbReference type="EMBL" id="AP025739">
    <property type="protein sequence ID" value="BDI34041.1"/>
    <property type="molecule type" value="Genomic_DNA"/>
</dbReference>
<dbReference type="AlphaFoldDB" id="A0A402CW81"/>
<accession>A0A402CW81</accession>
<dbReference type="Proteomes" id="UP000287394">
    <property type="component" value="Chromosome"/>
</dbReference>
<gene>
    <name evidence="1" type="ORF">CCAX7_60920</name>
</gene>
<name>A0A402CW81_9BACT</name>
<evidence type="ECO:0000313" key="1">
    <source>
        <dbReference type="EMBL" id="BDI34041.1"/>
    </source>
</evidence>